<protein>
    <submittedName>
        <fullName evidence="1">Uncharacterized protein</fullName>
    </submittedName>
</protein>
<comment type="caution">
    <text evidence="1">The sequence shown here is derived from an EMBL/GenBank/DDBJ whole genome shotgun (WGS) entry which is preliminary data.</text>
</comment>
<organism evidence="1 2">
    <name type="scientific">Owenia fusiformis</name>
    <name type="common">Polychaete worm</name>
    <dbReference type="NCBI Taxonomy" id="6347"/>
    <lineage>
        <taxon>Eukaryota</taxon>
        <taxon>Metazoa</taxon>
        <taxon>Spiralia</taxon>
        <taxon>Lophotrochozoa</taxon>
        <taxon>Annelida</taxon>
        <taxon>Polychaeta</taxon>
        <taxon>Sedentaria</taxon>
        <taxon>Canalipalpata</taxon>
        <taxon>Sabellida</taxon>
        <taxon>Oweniida</taxon>
        <taxon>Oweniidae</taxon>
        <taxon>Owenia</taxon>
    </lineage>
</organism>
<dbReference type="EMBL" id="CAIIXF020000004">
    <property type="protein sequence ID" value="CAH1782057.1"/>
    <property type="molecule type" value="Genomic_DNA"/>
</dbReference>
<dbReference type="AlphaFoldDB" id="A0A8S4NMY2"/>
<name>A0A8S4NMY2_OWEFU</name>
<feature type="non-terminal residue" evidence="1">
    <location>
        <position position="141"/>
    </location>
</feature>
<keyword evidence="2" id="KW-1185">Reference proteome</keyword>
<accession>A0A8S4NMY2</accession>
<evidence type="ECO:0000313" key="2">
    <source>
        <dbReference type="Proteomes" id="UP000749559"/>
    </source>
</evidence>
<reference evidence="1" key="1">
    <citation type="submission" date="2022-03" db="EMBL/GenBank/DDBJ databases">
        <authorList>
            <person name="Martin C."/>
        </authorList>
    </citation>
    <scope>NUCLEOTIDE SEQUENCE</scope>
</reference>
<proteinExistence type="predicted"/>
<evidence type="ECO:0000313" key="1">
    <source>
        <dbReference type="EMBL" id="CAH1782057.1"/>
    </source>
</evidence>
<gene>
    <name evidence="1" type="ORF">OFUS_LOCUS8544</name>
</gene>
<sequence length="141" mass="15047">MTNITLPNSLSPIAHLPGENSPFNLVDTSFISTPGGGVIQKKTNAIPDEQYAKIPIIIYAISILESVICGTKVADNSVVTFEFSVAFRVAFEFSVAFRVAFEFSVVSGDKNGAATMGANDAPIPYEKCKEYTAGAAFSFHS</sequence>
<dbReference type="Proteomes" id="UP000749559">
    <property type="component" value="Unassembled WGS sequence"/>
</dbReference>